<dbReference type="Ensembl" id="ENSOCUT00000003802.1">
    <property type="protein sequence ID" value="ENSOCUP00000003296.1"/>
    <property type="gene ID" value="ENSOCUG00000003805.1"/>
</dbReference>
<evidence type="ECO:0000256" key="10">
    <source>
        <dbReference type="ARBA" id="ARBA00023224"/>
    </source>
</evidence>
<dbReference type="InterPro" id="IPR007960">
    <property type="entry name" value="TAS2R"/>
</dbReference>
<dbReference type="eggNOG" id="ENOG502S2SI">
    <property type="taxonomic scope" value="Eukaryota"/>
</dbReference>
<proteinExistence type="inferred from homology"/>
<feature type="transmembrane region" description="Helical" evidence="13">
    <location>
        <begin position="259"/>
        <end position="281"/>
    </location>
</feature>
<keyword evidence="3 12" id="KW-0919">Taste</keyword>
<feature type="transmembrane region" description="Helical" evidence="13">
    <location>
        <begin position="230"/>
        <end position="253"/>
    </location>
</feature>
<evidence type="ECO:0000256" key="3">
    <source>
        <dbReference type="ARBA" id="ARBA00022480"/>
    </source>
</evidence>
<dbReference type="PANTHER" id="PTHR11394">
    <property type="entry name" value="TASTE RECEPTOR TYPE 2"/>
    <property type="match status" value="1"/>
</dbReference>
<reference evidence="14 15" key="1">
    <citation type="journal article" date="2011" name="Nature">
        <title>A high-resolution map of human evolutionary constraint using 29 mammals.</title>
        <authorList>
            <person name="Lindblad-Toh K."/>
            <person name="Garber M."/>
            <person name="Zuk O."/>
            <person name="Lin M.F."/>
            <person name="Parker B.J."/>
            <person name="Washietl S."/>
            <person name="Kheradpour P."/>
            <person name="Ernst J."/>
            <person name="Jordan G."/>
            <person name="Mauceli E."/>
            <person name="Ward L.D."/>
            <person name="Lowe C.B."/>
            <person name="Holloway A.K."/>
            <person name="Clamp M."/>
            <person name="Gnerre S."/>
            <person name="Alfoldi J."/>
            <person name="Beal K."/>
            <person name="Chang J."/>
            <person name="Clawson H."/>
            <person name="Cuff J."/>
            <person name="Di Palma F."/>
            <person name="Fitzgerald S."/>
            <person name="Flicek P."/>
            <person name="Guttman M."/>
            <person name="Hubisz M.J."/>
            <person name="Jaffe D.B."/>
            <person name="Jungreis I."/>
            <person name="Kent W.J."/>
            <person name="Kostka D."/>
            <person name="Lara M."/>
            <person name="Martins A.L."/>
            <person name="Massingham T."/>
            <person name="Moltke I."/>
            <person name="Raney B.J."/>
            <person name="Rasmussen M.D."/>
            <person name="Robinson J."/>
            <person name="Stark A."/>
            <person name="Vilella A.J."/>
            <person name="Wen J."/>
            <person name="Xie X."/>
            <person name="Zody M.C."/>
            <person name="Baldwin J."/>
            <person name="Bloom T."/>
            <person name="Chin C.W."/>
            <person name="Heiman D."/>
            <person name="Nicol R."/>
            <person name="Nusbaum C."/>
            <person name="Young S."/>
            <person name="Wilkinson J."/>
            <person name="Worley K.C."/>
            <person name="Kovar C.L."/>
            <person name="Muzny D.M."/>
            <person name="Gibbs R.A."/>
            <person name="Cree A."/>
            <person name="Dihn H.H."/>
            <person name="Fowler G."/>
            <person name="Jhangiani S."/>
            <person name="Joshi V."/>
            <person name="Lee S."/>
            <person name="Lewis L.R."/>
            <person name="Nazareth L.V."/>
            <person name="Okwuonu G."/>
            <person name="Santibanez J."/>
            <person name="Warren W.C."/>
            <person name="Mardis E.R."/>
            <person name="Weinstock G.M."/>
            <person name="Wilson R.K."/>
            <person name="Delehaunty K."/>
            <person name="Dooling D."/>
            <person name="Fronik C."/>
            <person name="Fulton L."/>
            <person name="Fulton B."/>
            <person name="Graves T."/>
            <person name="Minx P."/>
            <person name="Sodergren E."/>
            <person name="Birney E."/>
            <person name="Margulies E.H."/>
            <person name="Herrero J."/>
            <person name="Green E.D."/>
            <person name="Haussler D."/>
            <person name="Siepel A."/>
            <person name="Goldman N."/>
            <person name="Pollard K.S."/>
            <person name="Pedersen J.S."/>
            <person name="Lander E.S."/>
            <person name="Kellis M."/>
        </authorList>
    </citation>
    <scope>NUCLEOTIDE SEQUENCE [LARGE SCALE GENOMIC DNA]</scope>
    <source>
        <strain evidence="15">Thorbecke</strain>
    </source>
</reference>
<feature type="transmembrane region" description="Helical" evidence="13">
    <location>
        <begin position="46"/>
        <end position="67"/>
    </location>
</feature>
<evidence type="ECO:0000256" key="8">
    <source>
        <dbReference type="ARBA" id="ARBA00023136"/>
    </source>
</evidence>
<dbReference type="GeneID" id="100357441"/>
<dbReference type="KEGG" id="ocu:100357441"/>
<reference evidence="14" key="2">
    <citation type="submission" date="2025-08" db="UniProtKB">
        <authorList>
            <consortium name="Ensembl"/>
        </authorList>
    </citation>
    <scope>IDENTIFICATION</scope>
    <source>
        <strain evidence="14">Thorbecke</strain>
    </source>
</reference>
<dbReference type="GO" id="GO:0007585">
    <property type="term" value="P:respiratory gaseous exchange by respiratory system"/>
    <property type="evidence" value="ECO:0007669"/>
    <property type="project" value="Ensembl"/>
</dbReference>
<evidence type="ECO:0000256" key="9">
    <source>
        <dbReference type="ARBA" id="ARBA00023170"/>
    </source>
</evidence>
<dbReference type="GeneTree" id="ENSGT01150000286961"/>
<dbReference type="STRING" id="9986.ENSOCUP00000003296"/>
<feature type="transmembrane region" description="Helical" evidence="13">
    <location>
        <begin position="128"/>
        <end position="149"/>
    </location>
</feature>
<evidence type="ECO:0000256" key="1">
    <source>
        <dbReference type="ARBA" id="ARBA00004141"/>
    </source>
</evidence>
<keyword evidence="7 12" id="KW-0297">G-protein coupled receptor</keyword>
<gene>
    <name evidence="14" type="primary">TAS2R4</name>
</gene>
<dbReference type="Pfam" id="PF05296">
    <property type="entry name" value="TAS2R"/>
    <property type="match status" value="1"/>
</dbReference>
<dbReference type="CTD" id="50832"/>
<dbReference type="PaxDb" id="9986-ENSOCUP00000003296"/>
<keyword evidence="15" id="KW-1185">Reference proteome</keyword>
<dbReference type="GO" id="GO:0033038">
    <property type="term" value="F:bitter taste receptor activity"/>
    <property type="evidence" value="ECO:0007669"/>
    <property type="project" value="Ensembl"/>
</dbReference>
<evidence type="ECO:0000256" key="6">
    <source>
        <dbReference type="ARBA" id="ARBA00022989"/>
    </source>
</evidence>
<keyword evidence="8 12" id="KW-0472">Membrane</keyword>
<dbReference type="SUPFAM" id="SSF81321">
    <property type="entry name" value="Family A G protein-coupled receptor-like"/>
    <property type="match status" value="1"/>
</dbReference>
<keyword evidence="6 13" id="KW-1133">Transmembrane helix</keyword>
<reference evidence="14" key="3">
    <citation type="submission" date="2025-09" db="UniProtKB">
        <authorList>
            <consortium name="Ensembl"/>
        </authorList>
    </citation>
    <scope>IDENTIFICATION</scope>
    <source>
        <strain evidence="14">Thorbecke</strain>
    </source>
</reference>
<evidence type="ECO:0000256" key="4">
    <source>
        <dbReference type="ARBA" id="ARBA00022606"/>
    </source>
</evidence>
<dbReference type="GO" id="GO:0016020">
    <property type="term" value="C:membrane"/>
    <property type="evidence" value="ECO:0007669"/>
    <property type="project" value="UniProtKB-SubCell"/>
</dbReference>
<dbReference type="Gene3D" id="1.20.1070.10">
    <property type="entry name" value="Rhodopsin 7-helix transmembrane proteins"/>
    <property type="match status" value="1"/>
</dbReference>
<sequence>MYLGFYFFVIAFFVLIFVGTFTSLFITVVSYKSWAKSNRNSSSDRILFSLGITRFLTLGLFLLNIIYHTVANVERSVYVSIFLLACLMFLDSVSVWFVTLLNILYCVKIANFQTSVFRLLKRNISPTTPRLLGACVLVSAFTTVLHVVLRETLPFSNFVSRRNGTMFGTSEDISSLVISSVLNSFVQLTINVTCASLLIHSLRRHIKKMQGNATGLWSPQTEAHVGAMKLMICFLVLYIPYSVTSLICFLPYVKVDLRIRCVCIILSTLYHPGHSVLIIFTHPKLKTKAKKILCFNK</sequence>
<dbReference type="InParanoid" id="G1SKF6"/>
<keyword evidence="5 12" id="KW-0812">Transmembrane</keyword>
<evidence type="ECO:0000256" key="12">
    <source>
        <dbReference type="RuleBase" id="RU004424"/>
    </source>
</evidence>
<dbReference type="Proteomes" id="UP000001811">
    <property type="component" value="Unplaced"/>
</dbReference>
<accession>G1SKF6</accession>
<evidence type="ECO:0000313" key="14">
    <source>
        <dbReference type="Ensembl" id="ENSOCUP00000003296.1"/>
    </source>
</evidence>
<protein>
    <recommendedName>
        <fullName evidence="12">Taste receptor type 2</fullName>
    </recommendedName>
</protein>
<evidence type="ECO:0000256" key="2">
    <source>
        <dbReference type="ARBA" id="ARBA00007376"/>
    </source>
</evidence>
<dbReference type="OMA" id="MKLMIYF"/>
<dbReference type="HOGENOM" id="CLU_072337_3_1_1"/>
<evidence type="ECO:0000256" key="11">
    <source>
        <dbReference type="RuleBase" id="RU004423"/>
    </source>
</evidence>
<dbReference type="FunFam" id="1.20.1070.10:FF:000055">
    <property type="entry name" value="Taste receptor type 2"/>
    <property type="match status" value="1"/>
</dbReference>
<organism evidence="14 15">
    <name type="scientific">Oryctolagus cuniculus</name>
    <name type="common">Rabbit</name>
    <dbReference type="NCBI Taxonomy" id="9986"/>
    <lineage>
        <taxon>Eukaryota</taxon>
        <taxon>Metazoa</taxon>
        <taxon>Chordata</taxon>
        <taxon>Craniata</taxon>
        <taxon>Vertebrata</taxon>
        <taxon>Euteleostomi</taxon>
        <taxon>Mammalia</taxon>
        <taxon>Eutheria</taxon>
        <taxon>Euarchontoglires</taxon>
        <taxon>Glires</taxon>
        <taxon>Lagomorpha</taxon>
        <taxon>Leporidae</taxon>
        <taxon>Oryctolagus</taxon>
    </lineage>
</organism>
<evidence type="ECO:0000256" key="7">
    <source>
        <dbReference type="ARBA" id="ARBA00023040"/>
    </source>
</evidence>
<feature type="transmembrane region" description="Helical" evidence="13">
    <location>
        <begin position="79"/>
        <end position="107"/>
    </location>
</feature>
<evidence type="ECO:0000256" key="5">
    <source>
        <dbReference type="ARBA" id="ARBA00022692"/>
    </source>
</evidence>
<dbReference type="AlphaFoldDB" id="G1SKF6"/>
<keyword evidence="10 12" id="KW-0807">Transducer</keyword>
<dbReference type="PANTHER" id="PTHR11394:SF55">
    <property type="entry name" value="TASTE RECEPTOR TYPE 2 MEMBER 4"/>
    <property type="match status" value="1"/>
</dbReference>
<dbReference type="GO" id="GO:0004930">
    <property type="term" value="F:G protein-coupled receptor activity"/>
    <property type="evidence" value="ECO:0007669"/>
    <property type="project" value="UniProtKB-KW"/>
</dbReference>
<name>G1SKF6_RABIT</name>
<comment type="subcellular location">
    <subcellularLocation>
        <location evidence="1 12">Membrane</location>
        <topology evidence="1 12">Multi-pass membrane protein</topology>
    </subcellularLocation>
</comment>
<dbReference type="RefSeq" id="XP_051691085.1">
    <property type="nucleotide sequence ID" value="XM_051835125.2"/>
</dbReference>
<feature type="transmembrane region" description="Helical" evidence="13">
    <location>
        <begin position="176"/>
        <end position="199"/>
    </location>
</feature>
<keyword evidence="4 12" id="KW-0716">Sensory transduction</keyword>
<keyword evidence="9 12" id="KW-0675">Receptor</keyword>
<dbReference type="OrthoDB" id="9449902at2759"/>
<evidence type="ECO:0000256" key="13">
    <source>
        <dbReference type="SAM" id="Phobius"/>
    </source>
</evidence>
<feature type="transmembrane region" description="Helical" evidence="13">
    <location>
        <begin position="6"/>
        <end position="34"/>
    </location>
</feature>
<evidence type="ECO:0000313" key="15">
    <source>
        <dbReference type="Proteomes" id="UP000001811"/>
    </source>
</evidence>
<comment type="similarity">
    <text evidence="2 11">Belongs to the G-protein coupled receptor T2R family.</text>
</comment>